<dbReference type="InterPro" id="IPR014757">
    <property type="entry name" value="Tscrpt_reg_IclR_C"/>
</dbReference>
<dbReference type="SUPFAM" id="SSF46785">
    <property type="entry name" value="Winged helix' DNA-binding domain"/>
    <property type="match status" value="1"/>
</dbReference>
<gene>
    <name evidence="6" type="ORF">DHf2319_05595</name>
</gene>
<dbReference type="InterPro" id="IPR050707">
    <property type="entry name" value="HTH_MetabolicPath_Reg"/>
</dbReference>
<dbReference type="InterPro" id="IPR029016">
    <property type="entry name" value="GAF-like_dom_sf"/>
</dbReference>
<dbReference type="SUPFAM" id="SSF55781">
    <property type="entry name" value="GAF domain-like"/>
    <property type="match status" value="1"/>
</dbReference>
<evidence type="ECO:0000259" key="5">
    <source>
        <dbReference type="PROSITE" id="PS51078"/>
    </source>
</evidence>
<keyword evidence="3" id="KW-0804">Transcription</keyword>
<dbReference type="Proteomes" id="UP000831607">
    <property type="component" value="Chromosome"/>
</dbReference>
<dbReference type="InterPro" id="IPR036390">
    <property type="entry name" value="WH_DNA-bd_sf"/>
</dbReference>
<evidence type="ECO:0000256" key="1">
    <source>
        <dbReference type="ARBA" id="ARBA00023015"/>
    </source>
</evidence>
<dbReference type="PANTHER" id="PTHR30136">
    <property type="entry name" value="HELIX-TURN-HELIX TRANSCRIPTIONAL REGULATOR, ICLR FAMILY"/>
    <property type="match status" value="1"/>
</dbReference>
<protein>
    <submittedName>
        <fullName evidence="6">Helix-turn-helix domain-containing protein</fullName>
    </submittedName>
</protein>
<evidence type="ECO:0000256" key="2">
    <source>
        <dbReference type="ARBA" id="ARBA00023125"/>
    </source>
</evidence>
<dbReference type="PANTHER" id="PTHR30136:SF33">
    <property type="entry name" value="TRANSCRIPTIONAL REGULATORY PROTEIN"/>
    <property type="match status" value="1"/>
</dbReference>
<dbReference type="PROSITE" id="PS51077">
    <property type="entry name" value="HTH_ICLR"/>
    <property type="match status" value="1"/>
</dbReference>
<dbReference type="RefSeq" id="WP_243479776.1">
    <property type="nucleotide sequence ID" value="NZ_CP063982.1"/>
</dbReference>
<evidence type="ECO:0000313" key="7">
    <source>
        <dbReference type="Proteomes" id="UP000831607"/>
    </source>
</evidence>
<evidence type="ECO:0000313" key="6">
    <source>
        <dbReference type="EMBL" id="UOD51311.1"/>
    </source>
</evidence>
<proteinExistence type="predicted"/>
<dbReference type="PROSITE" id="PS51078">
    <property type="entry name" value="ICLR_ED"/>
    <property type="match status" value="1"/>
</dbReference>
<evidence type="ECO:0000256" key="3">
    <source>
        <dbReference type="ARBA" id="ARBA00023163"/>
    </source>
</evidence>
<keyword evidence="2" id="KW-0238">DNA-binding</keyword>
<dbReference type="Pfam" id="PF09339">
    <property type="entry name" value="HTH_IclR"/>
    <property type="match status" value="1"/>
</dbReference>
<dbReference type="Gene3D" id="1.10.10.10">
    <property type="entry name" value="Winged helix-like DNA-binding domain superfamily/Winged helix DNA-binding domain"/>
    <property type="match status" value="1"/>
</dbReference>
<name>A0ABY4ANV9_9BURK</name>
<organism evidence="6 7">
    <name type="scientific">Orrella daihaiensis</name>
    <dbReference type="NCBI Taxonomy" id="2782176"/>
    <lineage>
        <taxon>Bacteria</taxon>
        <taxon>Pseudomonadati</taxon>
        <taxon>Pseudomonadota</taxon>
        <taxon>Betaproteobacteria</taxon>
        <taxon>Burkholderiales</taxon>
        <taxon>Alcaligenaceae</taxon>
        <taxon>Orrella</taxon>
    </lineage>
</organism>
<accession>A0ABY4ANV9</accession>
<dbReference type="Gene3D" id="3.30.450.40">
    <property type="match status" value="1"/>
</dbReference>
<feature type="domain" description="HTH iclR-type" evidence="4">
    <location>
        <begin position="20"/>
        <end position="82"/>
    </location>
</feature>
<keyword evidence="1" id="KW-0805">Transcription regulation</keyword>
<dbReference type="InterPro" id="IPR036388">
    <property type="entry name" value="WH-like_DNA-bd_sf"/>
</dbReference>
<keyword evidence="7" id="KW-1185">Reference proteome</keyword>
<feature type="domain" description="IclR-ED" evidence="5">
    <location>
        <begin position="83"/>
        <end position="266"/>
    </location>
</feature>
<dbReference type="EMBL" id="CP063982">
    <property type="protein sequence ID" value="UOD51311.1"/>
    <property type="molecule type" value="Genomic_DNA"/>
</dbReference>
<evidence type="ECO:0000259" key="4">
    <source>
        <dbReference type="PROSITE" id="PS51077"/>
    </source>
</evidence>
<sequence>MTLLSVGAVVTFAPSQASDNRSLARGLEILRAFKPGLSALTNSEIAERTGLPRSTVSRLTGTLVRAGFLLHDAKLGGYRLSATVVGMSHVMLSGSLILKEALPLMQTVGRQMRVNVGLAVADHDDMIYLENLPFGPKASLRKVVVGQRVPVALTALGRAYLSTLDQKTLSHTLAILKRRHRRDWDKLYLQIISDMQTTQEQGYCAVAWQPGVVSIAAPLEIVNEPVHLLNMSLYTDDSLTRVAQVLSPALVRLRDAILLRLAKLAV</sequence>
<dbReference type="SMART" id="SM00346">
    <property type="entry name" value="HTH_ICLR"/>
    <property type="match status" value="1"/>
</dbReference>
<dbReference type="InterPro" id="IPR005471">
    <property type="entry name" value="Tscrpt_reg_IclR_N"/>
</dbReference>
<dbReference type="Pfam" id="PF01614">
    <property type="entry name" value="IclR_C"/>
    <property type="match status" value="1"/>
</dbReference>
<reference evidence="6 7" key="1">
    <citation type="submission" date="2020-11" db="EMBL/GenBank/DDBJ databases">
        <title>Algicoccus daihaiensis sp.nov., isolated from Daihai Lake in Inner Mongolia.</title>
        <authorList>
            <person name="Kai J."/>
        </authorList>
    </citation>
    <scope>NUCLEOTIDE SEQUENCE [LARGE SCALE GENOMIC DNA]</scope>
    <source>
        <strain evidence="7">f23</strain>
    </source>
</reference>